<accession>A0A8J6J9Z4</accession>
<dbReference type="RefSeq" id="WP_186918205.1">
    <property type="nucleotide sequence ID" value="NZ_JACOPQ010000001.1"/>
</dbReference>
<evidence type="ECO:0000256" key="1">
    <source>
        <dbReference type="ARBA" id="ARBA00023015"/>
    </source>
</evidence>
<feature type="domain" description="HTH crp-type" evidence="5">
    <location>
        <begin position="154"/>
        <end position="219"/>
    </location>
</feature>
<dbReference type="PANTHER" id="PTHR24567">
    <property type="entry name" value="CRP FAMILY TRANSCRIPTIONAL REGULATORY PROTEIN"/>
    <property type="match status" value="1"/>
</dbReference>
<keyword evidence="7" id="KW-1185">Reference proteome</keyword>
<dbReference type="PROSITE" id="PS50042">
    <property type="entry name" value="CNMP_BINDING_3"/>
    <property type="match status" value="1"/>
</dbReference>
<dbReference type="CDD" id="cd00038">
    <property type="entry name" value="CAP_ED"/>
    <property type="match status" value="1"/>
</dbReference>
<dbReference type="InterPro" id="IPR000595">
    <property type="entry name" value="cNMP-bd_dom"/>
</dbReference>
<evidence type="ECO:0000256" key="3">
    <source>
        <dbReference type="ARBA" id="ARBA00023163"/>
    </source>
</evidence>
<dbReference type="SUPFAM" id="SSF46785">
    <property type="entry name" value="Winged helix' DNA-binding domain"/>
    <property type="match status" value="1"/>
</dbReference>
<dbReference type="Proteomes" id="UP000607645">
    <property type="component" value="Unassembled WGS sequence"/>
</dbReference>
<evidence type="ECO:0000313" key="7">
    <source>
        <dbReference type="Proteomes" id="UP000607645"/>
    </source>
</evidence>
<keyword evidence="3" id="KW-0804">Transcription</keyword>
<comment type="caution">
    <text evidence="6">The sequence shown here is derived from an EMBL/GenBank/DDBJ whole genome shotgun (WGS) entry which is preliminary data.</text>
</comment>
<dbReference type="Gene3D" id="2.60.120.10">
    <property type="entry name" value="Jelly Rolls"/>
    <property type="match status" value="1"/>
</dbReference>
<dbReference type="InterPro" id="IPR014710">
    <property type="entry name" value="RmlC-like_jellyroll"/>
</dbReference>
<dbReference type="InterPro" id="IPR050397">
    <property type="entry name" value="Env_Response_Regulators"/>
</dbReference>
<dbReference type="InterPro" id="IPR012318">
    <property type="entry name" value="HTH_CRP"/>
</dbReference>
<name>A0A8J6J9Z4_9FIRM</name>
<dbReference type="SUPFAM" id="SSF51206">
    <property type="entry name" value="cAMP-binding domain-like"/>
    <property type="match status" value="1"/>
</dbReference>
<organism evidence="6 7">
    <name type="scientific">Lawsonibacter faecis</name>
    <dbReference type="NCBI Taxonomy" id="2763052"/>
    <lineage>
        <taxon>Bacteria</taxon>
        <taxon>Bacillati</taxon>
        <taxon>Bacillota</taxon>
        <taxon>Clostridia</taxon>
        <taxon>Eubacteriales</taxon>
        <taxon>Oscillospiraceae</taxon>
        <taxon>Lawsonibacter</taxon>
    </lineage>
</organism>
<dbReference type="GO" id="GO:0003700">
    <property type="term" value="F:DNA-binding transcription factor activity"/>
    <property type="evidence" value="ECO:0007669"/>
    <property type="project" value="TreeGrafter"/>
</dbReference>
<dbReference type="Pfam" id="PF00027">
    <property type="entry name" value="cNMP_binding"/>
    <property type="match status" value="1"/>
</dbReference>
<dbReference type="PANTHER" id="PTHR24567:SF58">
    <property type="entry name" value="CYCLIC AMP-BINDING REGULATORY PROTEIN"/>
    <property type="match status" value="1"/>
</dbReference>
<evidence type="ECO:0000313" key="6">
    <source>
        <dbReference type="EMBL" id="MBC5735566.1"/>
    </source>
</evidence>
<dbReference type="GO" id="GO:0005829">
    <property type="term" value="C:cytosol"/>
    <property type="evidence" value="ECO:0007669"/>
    <property type="project" value="TreeGrafter"/>
</dbReference>
<dbReference type="SMART" id="SM00100">
    <property type="entry name" value="cNMP"/>
    <property type="match status" value="1"/>
</dbReference>
<evidence type="ECO:0000259" key="5">
    <source>
        <dbReference type="PROSITE" id="PS51063"/>
    </source>
</evidence>
<dbReference type="InterPro" id="IPR018490">
    <property type="entry name" value="cNMP-bd_dom_sf"/>
</dbReference>
<proteinExistence type="predicted"/>
<keyword evidence="2" id="KW-0238">DNA-binding</keyword>
<dbReference type="EMBL" id="JACOPQ010000001">
    <property type="protein sequence ID" value="MBC5735566.1"/>
    <property type="molecule type" value="Genomic_DNA"/>
</dbReference>
<gene>
    <name evidence="6" type="ORF">H8S62_00905</name>
</gene>
<protein>
    <submittedName>
        <fullName evidence="6">Crp/Fnr family transcriptional regulator</fullName>
    </submittedName>
</protein>
<feature type="domain" description="Cyclic nucleotide-binding" evidence="4">
    <location>
        <begin position="13"/>
        <end position="111"/>
    </location>
</feature>
<reference evidence="6" key="1">
    <citation type="submission" date="2020-08" db="EMBL/GenBank/DDBJ databases">
        <title>Genome public.</title>
        <authorList>
            <person name="Liu C."/>
            <person name="Sun Q."/>
        </authorList>
    </citation>
    <scope>NUCLEOTIDE SEQUENCE</scope>
    <source>
        <strain evidence="6">NSJ-52</strain>
    </source>
</reference>
<dbReference type="InterPro" id="IPR036390">
    <property type="entry name" value="WH_DNA-bd_sf"/>
</dbReference>
<dbReference type="AlphaFoldDB" id="A0A8J6J9Z4"/>
<dbReference type="GO" id="GO:0003677">
    <property type="term" value="F:DNA binding"/>
    <property type="evidence" value="ECO:0007669"/>
    <property type="project" value="UniProtKB-KW"/>
</dbReference>
<sequence length="219" mass="24429">MRAYLSLLRATTLMQGLTDREIEDVLRCLSAVERPFGKGETLFRTGEPLRVMGLVLEGLVCLEKVDFWGNRSLLAQAGPGEIFGEVYACEPGRPLHIDVAAGEAGKVLLLDVERVLTTCTNACPFHARLIRNLLGVVARRAYSLSRKLEHISGRTTRAKLLSYLSEQAERTGSSRFSIPFSRQELADYLAVERSAMSAELGKLRREGILSFEKNRFELL</sequence>
<evidence type="ECO:0000259" key="4">
    <source>
        <dbReference type="PROSITE" id="PS50042"/>
    </source>
</evidence>
<evidence type="ECO:0000256" key="2">
    <source>
        <dbReference type="ARBA" id="ARBA00023125"/>
    </source>
</evidence>
<dbReference type="PROSITE" id="PS51063">
    <property type="entry name" value="HTH_CRP_2"/>
    <property type="match status" value="1"/>
</dbReference>
<dbReference type="Pfam" id="PF13545">
    <property type="entry name" value="HTH_Crp_2"/>
    <property type="match status" value="1"/>
</dbReference>
<keyword evidence="1" id="KW-0805">Transcription regulation</keyword>